<dbReference type="PANTHER" id="PTHR32063:SF18">
    <property type="entry name" value="CATION EFFLUX SYSTEM PROTEIN"/>
    <property type="match status" value="1"/>
</dbReference>
<feature type="transmembrane region" description="Helical" evidence="1">
    <location>
        <begin position="397"/>
        <end position="421"/>
    </location>
</feature>
<dbReference type="Gene3D" id="1.20.1640.10">
    <property type="entry name" value="Multidrug efflux transporter AcrB transmembrane domain"/>
    <property type="match status" value="2"/>
</dbReference>
<feature type="transmembrane region" description="Helical" evidence="1">
    <location>
        <begin position="14"/>
        <end position="34"/>
    </location>
</feature>
<feature type="transmembrane region" description="Helical" evidence="1">
    <location>
        <begin position="920"/>
        <end position="942"/>
    </location>
</feature>
<feature type="transmembrane region" description="Helical" evidence="1">
    <location>
        <begin position="963"/>
        <end position="982"/>
    </location>
</feature>
<dbReference type="EMBL" id="CP119078">
    <property type="protein sequence ID" value="WED43350.1"/>
    <property type="molecule type" value="Genomic_DNA"/>
</dbReference>
<dbReference type="PRINTS" id="PR00702">
    <property type="entry name" value="ACRIFLAVINRP"/>
</dbReference>
<gene>
    <name evidence="2" type="ORF">PXX05_00830</name>
</gene>
<dbReference type="Pfam" id="PF00873">
    <property type="entry name" value="ACR_tran"/>
    <property type="match status" value="1"/>
</dbReference>
<reference evidence="2 3" key="1">
    <citation type="submission" date="2023-02" db="EMBL/GenBank/DDBJ databases">
        <title>Genome Sequence of L. cardiaca H63T.</title>
        <authorList>
            <person name="Lopez A.E."/>
            <person name="Cianciotto N.P."/>
        </authorList>
    </citation>
    <scope>NUCLEOTIDE SEQUENCE [LARGE SCALE GENOMIC DNA]</scope>
    <source>
        <strain evidence="2 3">H63</strain>
    </source>
</reference>
<sequence length="1034" mass="115033">MASLADYAVKSKKVTWFIILLLAVAGSVCFFNLGRLEDPEFTVKTATITTHYPGANAEQVELEVTDLIEKKIQEMSEVKDISSISRPGLSIIKVNIKNEYWSDRLPQVWDTLRKKIQDIKGNLPPGTEAPIVGDDFGYVFGFLLAVSADGFSYAELEKYTKHLQKELSIVPGVARVDLWGVQQKRIYLDISNTQFSQLGITVADLERTLKLQNQVVDSGQVDYQFQRMRVAPTGEFSSAEAISDLAIIPELKIKENKKSDEIIRIRDFAEVKEEYIEPPQQLMRYSGLPAIGIALAPLPGVNAIEVGNAVNKRIEQIQAALPRGIEIHKISWQSDIVAESIDAFLINLVEAVIIVLIVLAFTMGFRAGMIIGVSGLILAILGTFIVMQLLHIDLQRVSLGALIIAMGMMVDNAIVVVDGFITRRQQGMEREQAAIEAAKVSALPLLGATIVASMAFYPIFASTYDTGEYAGSLFTVIAVSLILSWVLSQTATPLLCMYFMPQPKQTTEQDDKYNNRFYKIYKSILETVVRYRVIFTTVMCALFVLSIWGFRFVPIMYFPDSSRLQVMIDYWAPEGTRIQAVSSDVQKLEQKLLQDPGVTSVSSFIGQGPPRFYLPVESEFPYSSYAQLIVNVKTLKDVDRIVAILPSWNEKNFPQSLVRVRKYAVGAFNNWKIAARFSGPANADPAILRNLADQAMAILKASPYAKDVRTDWRERVLQIVPDYQQERARWAGISRLDLAQALRRASDGIPVGLYREEDNLIPIVLRQPETERNTAAVDLPLLQVNSQLNTQTIPVSQVISGIELAWTDPIIWRWDRRRAVTVQCSPDQVTASTLRNSILPQFEKIKLPPGYTLTWDGEYKSSKESADALKPGLFPALIIMLLIIVMLFNAYRPPLIIIAVIPFAMIGVTAGLLITGVPFGFIALLGAMSLSGMMIKNSVVLLDQVNLNLAAGMKPYDSVISAALSRLSPVVNAAVTTILGVIPLLQDVFWVSLAVTIMFGLTLGTVLTMLLVPVFYCMLYRIKPDRAKQELINR</sequence>
<organism evidence="2 3">
    <name type="scientific">Legionella cardiaca</name>
    <dbReference type="NCBI Taxonomy" id="1071983"/>
    <lineage>
        <taxon>Bacteria</taxon>
        <taxon>Pseudomonadati</taxon>
        <taxon>Pseudomonadota</taxon>
        <taxon>Gammaproteobacteria</taxon>
        <taxon>Legionellales</taxon>
        <taxon>Legionellaceae</taxon>
        <taxon>Legionella</taxon>
    </lineage>
</organism>
<name>A0ABY8ARQ8_9GAMM</name>
<dbReference type="SUPFAM" id="SSF82714">
    <property type="entry name" value="Multidrug efflux transporter AcrB TolC docking domain, DN and DC subdomains"/>
    <property type="match status" value="2"/>
</dbReference>
<feature type="transmembrane region" description="Helical" evidence="1">
    <location>
        <begin position="872"/>
        <end position="888"/>
    </location>
</feature>
<keyword evidence="3" id="KW-1185">Reference proteome</keyword>
<dbReference type="Gene3D" id="3.30.70.1430">
    <property type="entry name" value="Multidrug efflux transporter AcrB pore domain"/>
    <property type="match status" value="2"/>
</dbReference>
<feature type="transmembrane region" description="Helical" evidence="1">
    <location>
        <begin position="473"/>
        <end position="499"/>
    </location>
</feature>
<evidence type="ECO:0000313" key="3">
    <source>
        <dbReference type="Proteomes" id="UP001222087"/>
    </source>
</evidence>
<evidence type="ECO:0000256" key="1">
    <source>
        <dbReference type="SAM" id="Phobius"/>
    </source>
</evidence>
<keyword evidence="1" id="KW-1133">Transmembrane helix</keyword>
<protein>
    <submittedName>
        <fullName evidence="2">Efflux RND transporter permease subunit</fullName>
    </submittedName>
</protein>
<keyword evidence="1" id="KW-0812">Transmembrane</keyword>
<feature type="transmembrane region" description="Helical" evidence="1">
    <location>
        <begin position="442"/>
        <end position="461"/>
    </location>
</feature>
<dbReference type="Gene3D" id="3.30.70.1320">
    <property type="entry name" value="Multidrug efflux transporter AcrB pore domain like"/>
    <property type="match status" value="1"/>
</dbReference>
<feature type="transmembrane region" description="Helical" evidence="1">
    <location>
        <begin position="343"/>
        <end position="362"/>
    </location>
</feature>
<dbReference type="InterPro" id="IPR001036">
    <property type="entry name" value="Acrflvin-R"/>
</dbReference>
<dbReference type="SUPFAM" id="SSF82693">
    <property type="entry name" value="Multidrug efflux transporter AcrB pore domain, PN1, PN2, PC1 and PC2 subdomains"/>
    <property type="match status" value="2"/>
</dbReference>
<dbReference type="Proteomes" id="UP001222087">
    <property type="component" value="Chromosome"/>
</dbReference>
<dbReference type="SUPFAM" id="SSF82866">
    <property type="entry name" value="Multidrug efflux transporter AcrB transmembrane domain"/>
    <property type="match status" value="2"/>
</dbReference>
<dbReference type="RefSeq" id="WP_275089163.1">
    <property type="nucleotide sequence ID" value="NZ_CP119078.1"/>
</dbReference>
<feature type="transmembrane region" description="Helical" evidence="1">
    <location>
        <begin position="529"/>
        <end position="550"/>
    </location>
</feature>
<proteinExistence type="predicted"/>
<feature type="transmembrane region" description="Helical" evidence="1">
    <location>
        <begin position="988"/>
        <end position="1019"/>
    </location>
</feature>
<dbReference type="Gene3D" id="3.30.2090.10">
    <property type="entry name" value="Multidrug efflux transporter AcrB TolC docking domain, DN and DC subdomains"/>
    <property type="match status" value="2"/>
</dbReference>
<dbReference type="InterPro" id="IPR027463">
    <property type="entry name" value="AcrB_DN_DC_subdom"/>
</dbReference>
<dbReference type="PANTHER" id="PTHR32063">
    <property type="match status" value="1"/>
</dbReference>
<evidence type="ECO:0000313" key="2">
    <source>
        <dbReference type="EMBL" id="WED43350.1"/>
    </source>
</evidence>
<accession>A0ABY8ARQ8</accession>
<keyword evidence="1" id="KW-0472">Membrane</keyword>
<feature type="transmembrane region" description="Helical" evidence="1">
    <location>
        <begin position="369"/>
        <end position="391"/>
    </location>
</feature>
<feature type="transmembrane region" description="Helical" evidence="1">
    <location>
        <begin position="895"/>
        <end position="914"/>
    </location>
</feature>
<dbReference type="Gene3D" id="3.30.70.1440">
    <property type="entry name" value="Multidrug efflux transporter AcrB pore domain"/>
    <property type="match status" value="1"/>
</dbReference>